<name>A0A087U2J1_STEMI</name>
<keyword evidence="2" id="KW-1185">Reference proteome</keyword>
<dbReference type="Proteomes" id="UP000054359">
    <property type="component" value="Unassembled WGS sequence"/>
</dbReference>
<proteinExistence type="predicted"/>
<feature type="non-terminal residue" evidence="1">
    <location>
        <position position="42"/>
    </location>
</feature>
<organism evidence="1 2">
    <name type="scientific">Stegodyphus mimosarum</name>
    <name type="common">African social velvet spider</name>
    <dbReference type="NCBI Taxonomy" id="407821"/>
    <lineage>
        <taxon>Eukaryota</taxon>
        <taxon>Metazoa</taxon>
        <taxon>Ecdysozoa</taxon>
        <taxon>Arthropoda</taxon>
        <taxon>Chelicerata</taxon>
        <taxon>Arachnida</taxon>
        <taxon>Araneae</taxon>
        <taxon>Araneomorphae</taxon>
        <taxon>Entelegynae</taxon>
        <taxon>Eresoidea</taxon>
        <taxon>Eresidae</taxon>
        <taxon>Stegodyphus</taxon>
    </lineage>
</organism>
<dbReference type="AlphaFoldDB" id="A0A087U2J1"/>
<protein>
    <submittedName>
        <fullName evidence="1">Uncharacterized protein</fullName>
    </submittedName>
</protein>
<dbReference type="EMBL" id="KK117846">
    <property type="protein sequence ID" value="KFM71580.1"/>
    <property type="molecule type" value="Genomic_DNA"/>
</dbReference>
<accession>A0A087U2J1</accession>
<reference evidence="1 2" key="1">
    <citation type="submission" date="2013-11" db="EMBL/GenBank/DDBJ databases">
        <title>Genome sequencing of Stegodyphus mimosarum.</title>
        <authorList>
            <person name="Bechsgaard J."/>
        </authorList>
    </citation>
    <scope>NUCLEOTIDE SEQUENCE [LARGE SCALE GENOMIC DNA]</scope>
</reference>
<evidence type="ECO:0000313" key="1">
    <source>
        <dbReference type="EMBL" id="KFM71580.1"/>
    </source>
</evidence>
<evidence type="ECO:0000313" key="2">
    <source>
        <dbReference type="Proteomes" id="UP000054359"/>
    </source>
</evidence>
<gene>
    <name evidence="1" type="ORF">X975_02586</name>
</gene>
<sequence length="42" mass="4781">MKKVSVLKANVKSLPKQTNMKFCQGDQEKSKPFCLMESDCMV</sequence>